<reference evidence="8" key="1">
    <citation type="submission" date="2022-11" db="UniProtKB">
        <authorList>
            <consortium name="WormBaseParasite"/>
        </authorList>
    </citation>
    <scope>IDENTIFICATION</scope>
</reference>
<organism evidence="7 8">
    <name type="scientific">Romanomermis culicivorax</name>
    <name type="common">Nematode worm</name>
    <dbReference type="NCBI Taxonomy" id="13658"/>
    <lineage>
        <taxon>Eukaryota</taxon>
        <taxon>Metazoa</taxon>
        <taxon>Ecdysozoa</taxon>
        <taxon>Nematoda</taxon>
        <taxon>Enoplea</taxon>
        <taxon>Dorylaimia</taxon>
        <taxon>Mermithida</taxon>
        <taxon>Mermithoidea</taxon>
        <taxon>Mermithidae</taxon>
        <taxon>Romanomermis</taxon>
    </lineage>
</organism>
<dbReference type="InterPro" id="IPR049680">
    <property type="entry name" value="FLVCR1-2_SLC49-like"/>
</dbReference>
<feature type="transmembrane region" description="Helical" evidence="6">
    <location>
        <begin position="133"/>
        <end position="150"/>
    </location>
</feature>
<protein>
    <submittedName>
        <fullName evidence="8">Uncharacterized protein</fullName>
    </submittedName>
</protein>
<feature type="compositionally biased region" description="Polar residues" evidence="5">
    <location>
        <begin position="26"/>
        <end position="60"/>
    </location>
</feature>
<evidence type="ECO:0000313" key="7">
    <source>
        <dbReference type="Proteomes" id="UP000887565"/>
    </source>
</evidence>
<evidence type="ECO:0000256" key="6">
    <source>
        <dbReference type="SAM" id="Phobius"/>
    </source>
</evidence>
<dbReference type="AlphaFoldDB" id="A0A915LB62"/>
<keyword evidence="3 6" id="KW-1133">Transmembrane helix</keyword>
<name>A0A915LB62_ROMCU</name>
<dbReference type="GO" id="GO:0020037">
    <property type="term" value="F:heme binding"/>
    <property type="evidence" value="ECO:0007669"/>
    <property type="project" value="TreeGrafter"/>
</dbReference>
<feature type="transmembrane region" description="Helical" evidence="6">
    <location>
        <begin position="90"/>
        <end position="113"/>
    </location>
</feature>
<feature type="compositionally biased region" description="Polar residues" evidence="5">
    <location>
        <begin position="1"/>
        <end position="19"/>
    </location>
</feature>
<dbReference type="SUPFAM" id="SSF103473">
    <property type="entry name" value="MFS general substrate transporter"/>
    <property type="match status" value="1"/>
</dbReference>
<sequence length="152" mass="17217">MSPNVLSKNNCSRSDNSGNDGDFSTGEKNSQKNSQQKLRNGQSVSSYRNQQQQQPTMKNQSADKHDAQDNGKTSTTTSSSTTTRLYRKRWAILAIFCCLSMSNAFQWIQYAIITSILTKFYGVNELAINWTSMIYMLTYIPLIFPATFLLDK</sequence>
<dbReference type="PANTHER" id="PTHR10924">
    <property type="entry name" value="MAJOR FACILITATOR SUPERFAMILY PROTEIN-RELATED"/>
    <property type="match status" value="1"/>
</dbReference>
<keyword evidence="2 6" id="KW-0812">Transmembrane</keyword>
<comment type="subcellular location">
    <subcellularLocation>
        <location evidence="1">Membrane</location>
        <topology evidence="1">Multi-pass membrane protein</topology>
    </subcellularLocation>
</comment>
<keyword evidence="7" id="KW-1185">Reference proteome</keyword>
<accession>A0A915LB62</accession>
<evidence type="ECO:0000256" key="2">
    <source>
        <dbReference type="ARBA" id="ARBA00022692"/>
    </source>
</evidence>
<dbReference type="Proteomes" id="UP000887565">
    <property type="component" value="Unplaced"/>
</dbReference>
<feature type="region of interest" description="Disordered" evidence="5">
    <location>
        <begin position="1"/>
        <end position="79"/>
    </location>
</feature>
<dbReference type="GO" id="GO:0015232">
    <property type="term" value="F:heme transmembrane transporter activity"/>
    <property type="evidence" value="ECO:0007669"/>
    <property type="project" value="TreeGrafter"/>
</dbReference>
<dbReference type="GO" id="GO:0016020">
    <property type="term" value="C:membrane"/>
    <property type="evidence" value="ECO:0007669"/>
    <property type="project" value="UniProtKB-SubCell"/>
</dbReference>
<dbReference type="InterPro" id="IPR036259">
    <property type="entry name" value="MFS_trans_sf"/>
</dbReference>
<keyword evidence="4 6" id="KW-0472">Membrane</keyword>
<evidence type="ECO:0000256" key="3">
    <source>
        <dbReference type="ARBA" id="ARBA00022989"/>
    </source>
</evidence>
<evidence type="ECO:0000256" key="5">
    <source>
        <dbReference type="SAM" id="MobiDB-lite"/>
    </source>
</evidence>
<dbReference type="WBParaSite" id="nRc.2.0.1.t48082-RA">
    <property type="protein sequence ID" value="nRc.2.0.1.t48082-RA"/>
    <property type="gene ID" value="nRc.2.0.1.g48082"/>
</dbReference>
<evidence type="ECO:0000256" key="1">
    <source>
        <dbReference type="ARBA" id="ARBA00004141"/>
    </source>
</evidence>
<evidence type="ECO:0000313" key="8">
    <source>
        <dbReference type="WBParaSite" id="nRc.2.0.1.t48082-RA"/>
    </source>
</evidence>
<proteinExistence type="predicted"/>
<evidence type="ECO:0000256" key="4">
    <source>
        <dbReference type="ARBA" id="ARBA00023136"/>
    </source>
</evidence>
<dbReference type="PANTHER" id="PTHR10924:SF4">
    <property type="entry name" value="GH15861P"/>
    <property type="match status" value="1"/>
</dbReference>
<dbReference type="Gene3D" id="1.20.1250.20">
    <property type="entry name" value="MFS general substrate transporter like domains"/>
    <property type="match status" value="1"/>
</dbReference>
<dbReference type="GO" id="GO:0097037">
    <property type="term" value="P:heme export"/>
    <property type="evidence" value="ECO:0007669"/>
    <property type="project" value="TreeGrafter"/>
</dbReference>